<feature type="compositionally biased region" description="Basic and acidic residues" evidence="1">
    <location>
        <begin position="89"/>
        <end position="102"/>
    </location>
</feature>
<feature type="region of interest" description="Disordered" evidence="1">
    <location>
        <begin position="1"/>
        <end position="23"/>
    </location>
</feature>
<protein>
    <submittedName>
        <fullName evidence="2">Uncharacterized protein</fullName>
    </submittedName>
</protein>
<feature type="region of interest" description="Disordered" evidence="1">
    <location>
        <begin position="89"/>
        <end position="144"/>
    </location>
</feature>
<organism evidence="2 3">
    <name type="scientific">Actinoalloteichus caeruleus DSM 43889</name>
    <dbReference type="NCBI Taxonomy" id="1120930"/>
    <lineage>
        <taxon>Bacteria</taxon>
        <taxon>Bacillati</taxon>
        <taxon>Actinomycetota</taxon>
        <taxon>Actinomycetes</taxon>
        <taxon>Pseudonocardiales</taxon>
        <taxon>Pseudonocardiaceae</taxon>
        <taxon>Actinoalloteichus</taxon>
        <taxon>Actinoalloteichus cyanogriseus</taxon>
    </lineage>
</organism>
<dbReference type="EMBL" id="AUBJ02000001">
    <property type="protein sequence ID" value="MCP2332559.1"/>
    <property type="molecule type" value="Genomic_DNA"/>
</dbReference>
<name>A0ABT1JJ66_ACTCY</name>
<accession>A0ABT1JJ66</accession>
<evidence type="ECO:0000313" key="2">
    <source>
        <dbReference type="EMBL" id="MCP2332559.1"/>
    </source>
</evidence>
<sequence length="144" mass="16094">MSTTGGNPESREPMLDIAGGDEARSRRILRSVRAARDRARDPELRALLDDVANGRRGARDLLREPAFARAAAPALVNLADAYRGLSEEERAEAAEEGRRQEEEVQAEVDAERRAAMFGPPPSSRGRRRDDEDDDEDFETRGYLR</sequence>
<evidence type="ECO:0000313" key="3">
    <source>
        <dbReference type="Proteomes" id="UP000791080"/>
    </source>
</evidence>
<dbReference type="Proteomes" id="UP000791080">
    <property type="component" value="Unassembled WGS sequence"/>
</dbReference>
<keyword evidence="3" id="KW-1185">Reference proteome</keyword>
<evidence type="ECO:0000256" key="1">
    <source>
        <dbReference type="SAM" id="MobiDB-lite"/>
    </source>
</evidence>
<comment type="caution">
    <text evidence="2">The sequence shown here is derived from an EMBL/GenBank/DDBJ whole genome shotgun (WGS) entry which is preliminary data.</text>
</comment>
<reference evidence="2 3" key="2">
    <citation type="submission" date="2022-06" db="EMBL/GenBank/DDBJ databases">
        <title>Genomic Encyclopedia of Type Strains, Phase I: the one thousand microbial genomes (KMG-I) project.</title>
        <authorList>
            <person name="Kyrpides N."/>
        </authorList>
    </citation>
    <scope>NUCLEOTIDE SEQUENCE [LARGE SCALE GENOMIC DNA]</scope>
    <source>
        <strain evidence="2 3">DSM 43889</strain>
    </source>
</reference>
<proteinExistence type="predicted"/>
<dbReference type="RefSeq" id="WP_026417522.1">
    <property type="nucleotide sequence ID" value="NZ_AUBJ02000001.1"/>
</dbReference>
<gene>
    <name evidence="2" type="ORF">G443_002829</name>
</gene>
<reference evidence="2 3" key="1">
    <citation type="submission" date="2013-07" db="EMBL/GenBank/DDBJ databases">
        <authorList>
            <consortium name="DOE Joint Genome Institute"/>
            <person name="Reeve W."/>
            <person name="Huntemann M."/>
            <person name="Han J."/>
            <person name="Chen A."/>
            <person name="Kyrpides N."/>
            <person name="Mavromatis K."/>
            <person name="Markowitz V."/>
            <person name="Palaniappan K."/>
            <person name="Ivanova N."/>
            <person name="Schaumberg A."/>
            <person name="Pati A."/>
            <person name="Liolios K."/>
            <person name="Nordberg H.P."/>
            <person name="Cantor M.N."/>
            <person name="Hua S.X."/>
            <person name="Woyke T."/>
        </authorList>
    </citation>
    <scope>NUCLEOTIDE SEQUENCE [LARGE SCALE GENOMIC DNA]</scope>
    <source>
        <strain evidence="2 3">DSM 43889</strain>
    </source>
</reference>